<proteinExistence type="predicted"/>
<keyword evidence="1" id="KW-0547">Nucleotide-binding</keyword>
<dbReference type="GO" id="GO:0005524">
    <property type="term" value="F:ATP binding"/>
    <property type="evidence" value="ECO:0007669"/>
    <property type="project" value="UniProtKB-KW"/>
</dbReference>
<dbReference type="PANTHER" id="PTHR37807">
    <property type="entry name" value="OS07G0160300 PROTEIN"/>
    <property type="match status" value="1"/>
</dbReference>
<protein>
    <submittedName>
        <fullName evidence="1">ATP-binding protein</fullName>
    </submittedName>
</protein>
<dbReference type="Proteomes" id="UP000622317">
    <property type="component" value="Unassembled WGS sequence"/>
</dbReference>
<keyword evidence="2" id="KW-1185">Reference proteome</keyword>
<keyword evidence="1" id="KW-0067">ATP-binding</keyword>
<accession>A0A927FFU4</accession>
<organism evidence="1 2">
    <name type="scientific">Pelagicoccus enzymogenes</name>
    <dbReference type="NCBI Taxonomy" id="2773457"/>
    <lineage>
        <taxon>Bacteria</taxon>
        <taxon>Pseudomonadati</taxon>
        <taxon>Verrucomicrobiota</taxon>
        <taxon>Opitutia</taxon>
        <taxon>Puniceicoccales</taxon>
        <taxon>Pelagicoccaceae</taxon>
        <taxon>Pelagicoccus</taxon>
    </lineage>
</organism>
<evidence type="ECO:0000313" key="1">
    <source>
        <dbReference type="EMBL" id="MBD5782613.1"/>
    </source>
</evidence>
<dbReference type="SUPFAM" id="SSF52540">
    <property type="entry name" value="P-loop containing nucleoside triphosphate hydrolases"/>
    <property type="match status" value="1"/>
</dbReference>
<dbReference type="RefSeq" id="WP_191619684.1">
    <property type="nucleotide sequence ID" value="NZ_JACYFG010000061.1"/>
</dbReference>
<dbReference type="Pfam" id="PF13671">
    <property type="entry name" value="AAA_33"/>
    <property type="match status" value="1"/>
</dbReference>
<dbReference type="EMBL" id="JACYFG010000061">
    <property type="protein sequence ID" value="MBD5782613.1"/>
    <property type="molecule type" value="Genomic_DNA"/>
</dbReference>
<dbReference type="InterPro" id="IPR027417">
    <property type="entry name" value="P-loop_NTPase"/>
</dbReference>
<sequence length="186" mass="21002">MPRTNTLYLVTGMPAAGKSTFARKLAARTGACLLDIDTCTETIVQAAMERISGEPNDRDSPTFKETFREPVYDTLFAIAAENLPHTDVIVTGPFTKEQARPHWPREIRSRLGAPCDVKCVFVHCSPELRKRRLIERANPRDEPKLKNWEKHLQYYDPDAFPAYPHFAVDTAAPKSFETALNEGLLD</sequence>
<dbReference type="Gene3D" id="3.40.50.300">
    <property type="entry name" value="P-loop containing nucleotide triphosphate hydrolases"/>
    <property type="match status" value="1"/>
</dbReference>
<evidence type="ECO:0000313" key="2">
    <source>
        <dbReference type="Proteomes" id="UP000622317"/>
    </source>
</evidence>
<dbReference type="AlphaFoldDB" id="A0A927FFU4"/>
<name>A0A927FFU4_9BACT</name>
<reference evidence="1" key="1">
    <citation type="submission" date="2020-09" db="EMBL/GenBank/DDBJ databases">
        <title>Pelagicoccus enzymogenes sp. nov. with an EPS production, isolated from marine sediment.</title>
        <authorList>
            <person name="Feng X."/>
        </authorList>
    </citation>
    <scope>NUCLEOTIDE SEQUENCE</scope>
    <source>
        <strain evidence="1">NFK12</strain>
    </source>
</reference>
<comment type="caution">
    <text evidence="1">The sequence shown here is derived from an EMBL/GenBank/DDBJ whole genome shotgun (WGS) entry which is preliminary data.</text>
</comment>
<dbReference type="PANTHER" id="PTHR37807:SF3">
    <property type="entry name" value="OS07G0160300 PROTEIN"/>
    <property type="match status" value="1"/>
</dbReference>
<gene>
    <name evidence="1" type="ORF">IEN85_24160</name>
</gene>